<dbReference type="STRING" id="290052.ASU35_14380"/>
<keyword evidence="2" id="KW-1185">Reference proteome</keyword>
<reference evidence="1 2" key="1">
    <citation type="submission" date="2015-11" db="EMBL/GenBank/DDBJ databases">
        <title>Butyribacter intestini gen. nov., sp. nov., a butyric acid-producing bacterium of the family Lachnospiraceae isolated from the human faeces.</title>
        <authorList>
            <person name="Zou Y."/>
            <person name="Xue W."/>
            <person name="Luo G."/>
            <person name="Lv M."/>
        </authorList>
    </citation>
    <scope>NUCLEOTIDE SEQUENCE [LARGE SCALE GENOMIC DNA]</scope>
    <source>
        <strain evidence="1 2">ACET-33324</strain>
    </source>
</reference>
<dbReference type="OrthoDB" id="9801907at2"/>
<dbReference type="AlphaFoldDB" id="A0A0V8QBR6"/>
<evidence type="ECO:0000313" key="1">
    <source>
        <dbReference type="EMBL" id="KSV58005.1"/>
    </source>
</evidence>
<organism evidence="1 2">
    <name type="scientific">Acetivibrio ethanolgignens</name>
    <dbReference type="NCBI Taxonomy" id="290052"/>
    <lineage>
        <taxon>Bacteria</taxon>
        <taxon>Bacillati</taxon>
        <taxon>Bacillota</taxon>
        <taxon>Clostridia</taxon>
        <taxon>Eubacteriales</taxon>
        <taxon>Oscillospiraceae</taxon>
        <taxon>Acetivibrio</taxon>
    </lineage>
</organism>
<dbReference type="EMBL" id="LNAM01000189">
    <property type="protein sequence ID" value="KSV58005.1"/>
    <property type="molecule type" value="Genomic_DNA"/>
</dbReference>
<sequence>MAEVTISKEKLDYTIDLLITMTVEEIAEDTGSDLKDVLCDFLSSKTGKALYDDSTKLWWNGPSYIAELYMEELAG</sequence>
<dbReference type="RefSeq" id="WP_058353767.1">
    <property type="nucleotide sequence ID" value="NZ_CABMMD010000189.1"/>
</dbReference>
<feature type="non-terminal residue" evidence="1">
    <location>
        <position position="75"/>
    </location>
</feature>
<proteinExistence type="predicted"/>
<evidence type="ECO:0000313" key="2">
    <source>
        <dbReference type="Proteomes" id="UP000054874"/>
    </source>
</evidence>
<name>A0A0V8QBR6_9FIRM</name>
<dbReference type="Proteomes" id="UP000054874">
    <property type="component" value="Unassembled WGS sequence"/>
</dbReference>
<comment type="caution">
    <text evidence="1">The sequence shown here is derived from an EMBL/GenBank/DDBJ whole genome shotgun (WGS) entry which is preliminary data.</text>
</comment>
<accession>A0A0V8QBR6</accession>
<protein>
    <submittedName>
        <fullName evidence="1">Uncharacterized protein</fullName>
    </submittedName>
</protein>
<gene>
    <name evidence="1" type="ORF">ASU35_14380</name>
</gene>